<evidence type="ECO:0000256" key="8">
    <source>
        <dbReference type="ARBA" id="ARBA00023128"/>
    </source>
</evidence>
<accession>A0AAW1QLK4</accession>
<dbReference type="GO" id="GO:0005739">
    <property type="term" value="C:mitochondrion"/>
    <property type="evidence" value="ECO:0007669"/>
    <property type="project" value="UniProtKB-SubCell"/>
</dbReference>
<proteinExistence type="inferred from homology"/>
<comment type="caution">
    <text evidence="11">The sequence shown here is derived from an EMBL/GenBank/DDBJ whole genome shotgun (WGS) entry which is preliminary data.</text>
</comment>
<reference evidence="11 12" key="1">
    <citation type="journal article" date="2024" name="Nat. Commun.">
        <title>Phylogenomics reveals the evolutionary origins of lichenization in chlorophyte algae.</title>
        <authorList>
            <person name="Puginier C."/>
            <person name="Libourel C."/>
            <person name="Otte J."/>
            <person name="Skaloud P."/>
            <person name="Haon M."/>
            <person name="Grisel S."/>
            <person name="Petersen M."/>
            <person name="Berrin J.G."/>
            <person name="Delaux P.M."/>
            <person name="Dal Grande F."/>
            <person name="Keller J."/>
        </authorList>
    </citation>
    <scope>NUCLEOTIDE SEQUENCE [LARGE SCALE GENOMIC DNA]</scope>
    <source>
        <strain evidence="11 12">SAG 245.80</strain>
    </source>
</reference>
<dbReference type="PANTHER" id="PTHR13344:SF0">
    <property type="entry name" value="NADH DEHYDROGENASE [UBIQUINONE] 1 ALPHA SUBCOMPLEX SUBUNIT 8"/>
    <property type="match status" value="1"/>
</dbReference>
<keyword evidence="7" id="KW-0249">Electron transport</keyword>
<evidence type="ECO:0000256" key="6">
    <source>
        <dbReference type="ARBA" id="ARBA00022737"/>
    </source>
</evidence>
<evidence type="ECO:0000259" key="10">
    <source>
        <dbReference type="Pfam" id="PF06747"/>
    </source>
</evidence>
<protein>
    <recommendedName>
        <fullName evidence="10">CHCH domain-containing protein</fullName>
    </recommendedName>
</protein>
<organism evidence="11 12">
    <name type="scientific">Elliptochloris bilobata</name>
    <dbReference type="NCBI Taxonomy" id="381761"/>
    <lineage>
        <taxon>Eukaryota</taxon>
        <taxon>Viridiplantae</taxon>
        <taxon>Chlorophyta</taxon>
        <taxon>core chlorophytes</taxon>
        <taxon>Trebouxiophyceae</taxon>
        <taxon>Trebouxiophyceae incertae sedis</taxon>
        <taxon>Elliptochloris clade</taxon>
        <taxon>Elliptochloris</taxon>
    </lineage>
</organism>
<keyword evidence="5" id="KW-0679">Respiratory chain</keyword>
<keyword evidence="12" id="KW-1185">Reference proteome</keyword>
<comment type="function">
    <text evidence="1">Accessory subunit of the mitochondrial membrane respiratory chain NADH dehydrogenase (Complex I), that is believed not to be involved in catalysis. Complex I functions in the transfer of electrons from NADH to the respiratory chain. The immediate electron acceptor for the enzyme is believed to be ubiquinone.</text>
</comment>
<dbReference type="GO" id="GO:0006120">
    <property type="term" value="P:mitochondrial electron transport, NADH to ubiquinone"/>
    <property type="evidence" value="ECO:0007669"/>
    <property type="project" value="InterPro"/>
</dbReference>
<dbReference type="Pfam" id="PF06747">
    <property type="entry name" value="CHCH"/>
    <property type="match status" value="1"/>
</dbReference>
<evidence type="ECO:0000256" key="7">
    <source>
        <dbReference type="ARBA" id="ARBA00022982"/>
    </source>
</evidence>
<comment type="similarity">
    <text evidence="3">Belongs to the complex I NDUFA8 subunit family.</text>
</comment>
<evidence type="ECO:0000313" key="12">
    <source>
        <dbReference type="Proteomes" id="UP001445335"/>
    </source>
</evidence>
<gene>
    <name evidence="11" type="ORF">WJX81_007040</name>
</gene>
<keyword evidence="9" id="KW-1015">Disulfide bond</keyword>
<evidence type="ECO:0000256" key="9">
    <source>
        <dbReference type="ARBA" id="ARBA00023157"/>
    </source>
</evidence>
<keyword evidence="6" id="KW-0677">Repeat</keyword>
<evidence type="ECO:0000313" key="11">
    <source>
        <dbReference type="EMBL" id="KAK9822386.1"/>
    </source>
</evidence>
<evidence type="ECO:0000256" key="2">
    <source>
        <dbReference type="ARBA" id="ARBA00004173"/>
    </source>
</evidence>
<dbReference type="Proteomes" id="UP001445335">
    <property type="component" value="Unassembled WGS sequence"/>
</dbReference>
<evidence type="ECO:0000256" key="3">
    <source>
        <dbReference type="ARBA" id="ARBA00010705"/>
    </source>
</evidence>
<evidence type="ECO:0000256" key="4">
    <source>
        <dbReference type="ARBA" id="ARBA00022448"/>
    </source>
</evidence>
<feature type="domain" description="CHCH" evidence="10">
    <location>
        <begin position="70"/>
        <end position="97"/>
    </location>
</feature>
<name>A0AAW1QLK4_9CHLO</name>
<dbReference type="PANTHER" id="PTHR13344">
    <property type="entry name" value="NADH-UBIQUINONE OXIDOREDUCTASE"/>
    <property type="match status" value="1"/>
</dbReference>
<dbReference type="EMBL" id="JALJOU010000088">
    <property type="protein sequence ID" value="KAK9822386.1"/>
    <property type="molecule type" value="Genomic_DNA"/>
</dbReference>
<keyword evidence="4" id="KW-0813">Transport</keyword>
<dbReference type="AlphaFoldDB" id="A0AAW1QLK4"/>
<evidence type="ECO:0000256" key="5">
    <source>
        <dbReference type="ARBA" id="ARBA00022660"/>
    </source>
</evidence>
<dbReference type="InterPro" id="IPR010625">
    <property type="entry name" value="CHCH"/>
</dbReference>
<keyword evidence="8" id="KW-0496">Mitochondrion</keyword>
<dbReference type="InterPro" id="IPR016680">
    <property type="entry name" value="NDUFA8"/>
</dbReference>
<comment type="subcellular location">
    <subcellularLocation>
        <location evidence="2">Mitochondrion</location>
    </subcellularLocation>
</comment>
<sequence>MEDVDTGPPPTSAVLMSISKHIAVRCKKPNAAFIACKKVDRNPEACLSQGNAVTSCTIDVLKEANSKAPEEFKKYTDCMDYYSNKFKKCRKEQAAFEEAFPISIAPVTP</sequence>
<evidence type="ECO:0000256" key="1">
    <source>
        <dbReference type="ARBA" id="ARBA00003195"/>
    </source>
</evidence>